<comment type="caution">
    <text evidence="1">The sequence shown here is derived from an EMBL/GenBank/DDBJ whole genome shotgun (WGS) entry which is preliminary data.</text>
</comment>
<dbReference type="PANTHER" id="PTHR39624:SF2">
    <property type="entry name" value="OSMC-LIKE PROTEIN"/>
    <property type="match status" value="1"/>
</dbReference>
<dbReference type="EMBL" id="RAPY01000001">
    <property type="protein sequence ID" value="RKE56260.1"/>
    <property type="molecule type" value="Genomic_DNA"/>
</dbReference>
<name>A0A420BHT1_SPHD1</name>
<protein>
    <submittedName>
        <fullName evidence="1">Putative redox protein</fullName>
    </submittedName>
</protein>
<organism evidence="1 2">
    <name type="scientific">Sphingobacterium detergens</name>
    <dbReference type="NCBI Taxonomy" id="1145106"/>
    <lineage>
        <taxon>Bacteria</taxon>
        <taxon>Pseudomonadati</taxon>
        <taxon>Bacteroidota</taxon>
        <taxon>Sphingobacteriia</taxon>
        <taxon>Sphingobacteriales</taxon>
        <taxon>Sphingobacteriaceae</taxon>
        <taxon>Sphingobacterium</taxon>
    </lineage>
</organism>
<gene>
    <name evidence="1" type="ORF">DFQ12_1116</name>
</gene>
<dbReference type="InterPro" id="IPR003718">
    <property type="entry name" value="OsmC/Ohr_fam"/>
</dbReference>
<evidence type="ECO:0000313" key="2">
    <source>
        <dbReference type="Proteomes" id="UP000286246"/>
    </source>
</evidence>
<keyword evidence="2" id="KW-1185">Reference proteome</keyword>
<reference evidence="1 2" key="1">
    <citation type="submission" date="2018-09" db="EMBL/GenBank/DDBJ databases">
        <title>Genomic Encyclopedia of Type Strains, Phase III (KMG-III): the genomes of soil and plant-associated and newly described type strains.</title>
        <authorList>
            <person name="Whitman W."/>
        </authorList>
    </citation>
    <scope>NUCLEOTIDE SEQUENCE [LARGE SCALE GENOMIC DNA]</scope>
    <source>
        <strain evidence="1 2">CECT 7938</strain>
    </source>
</reference>
<accession>A0A420BHT1</accession>
<dbReference type="AlphaFoldDB" id="A0A420BHT1"/>
<dbReference type="Gene3D" id="3.30.300.20">
    <property type="match status" value="1"/>
</dbReference>
<dbReference type="InterPro" id="IPR015946">
    <property type="entry name" value="KH_dom-like_a/b"/>
</dbReference>
<dbReference type="InterPro" id="IPR036102">
    <property type="entry name" value="OsmC/Ohrsf"/>
</dbReference>
<dbReference type="SUPFAM" id="SSF82784">
    <property type="entry name" value="OsmC-like"/>
    <property type="match status" value="1"/>
</dbReference>
<dbReference type="Pfam" id="PF02566">
    <property type="entry name" value="OsmC"/>
    <property type="match status" value="1"/>
</dbReference>
<dbReference type="RefSeq" id="WP_244211680.1">
    <property type="nucleotide sequence ID" value="NZ_RAPY01000001.1"/>
</dbReference>
<evidence type="ECO:0000313" key="1">
    <source>
        <dbReference type="EMBL" id="RKE56260.1"/>
    </source>
</evidence>
<sequence>MMENEVIVTIGETPYTTTVQYGKHQIIVDEPEDLGGQDQGISPTPLLLSSLGTCKAVTVKMYADRKNWPLEEVMIRLSHEIKTSEQQQTTYIQCHISFKGDLDDEQKKRLFKIAEKCPVHKILTNPIVITSNHL</sequence>
<dbReference type="Proteomes" id="UP000286246">
    <property type="component" value="Unassembled WGS sequence"/>
</dbReference>
<proteinExistence type="predicted"/>
<dbReference type="PANTHER" id="PTHR39624">
    <property type="entry name" value="PROTEIN INVOLVED IN RIMO-MEDIATED BETA-METHYLTHIOLATION OF RIBOSOMAL PROTEIN S12 YCAO"/>
    <property type="match status" value="1"/>
</dbReference>